<proteinExistence type="predicted"/>
<evidence type="ECO:0000313" key="3">
    <source>
        <dbReference type="Proteomes" id="UP000288805"/>
    </source>
</evidence>
<accession>A0A438JBD5</accession>
<gene>
    <name evidence="2" type="primary">POLX_1499</name>
    <name evidence="2" type="ORF">CK203_027499</name>
</gene>
<evidence type="ECO:0000313" key="2">
    <source>
        <dbReference type="EMBL" id="RVX06261.1"/>
    </source>
</evidence>
<evidence type="ECO:0000259" key="1">
    <source>
        <dbReference type="Pfam" id="PF07727"/>
    </source>
</evidence>
<organism evidence="2 3">
    <name type="scientific">Vitis vinifera</name>
    <name type="common">Grape</name>
    <dbReference type="NCBI Taxonomy" id="29760"/>
    <lineage>
        <taxon>Eukaryota</taxon>
        <taxon>Viridiplantae</taxon>
        <taxon>Streptophyta</taxon>
        <taxon>Embryophyta</taxon>
        <taxon>Tracheophyta</taxon>
        <taxon>Spermatophyta</taxon>
        <taxon>Magnoliopsida</taxon>
        <taxon>eudicotyledons</taxon>
        <taxon>Gunneridae</taxon>
        <taxon>Pentapetalae</taxon>
        <taxon>rosids</taxon>
        <taxon>Vitales</taxon>
        <taxon>Vitaceae</taxon>
        <taxon>Viteae</taxon>
        <taxon>Vitis</taxon>
    </lineage>
</organism>
<name>A0A438JBD5_VITVI</name>
<sequence>MDIDYDIRKDKPTIIDTNTTTEKALYEQWERSNRLSLMFIKTKISYGIRGFVDQHDNVKALLKAIDEQFVTSISIGVENDPETFSQAISCKESNLWYDAMKDEMNSMALNGVWNLVELPDGAKAIGCKWVFKTKKDSLGNIERYKARLVVKGFTQNEGID</sequence>
<dbReference type="EMBL" id="QGNW01000052">
    <property type="protein sequence ID" value="RVX06261.1"/>
    <property type="molecule type" value="Genomic_DNA"/>
</dbReference>
<comment type="caution">
    <text evidence="2">The sequence shown here is derived from an EMBL/GenBank/DDBJ whole genome shotgun (WGS) entry which is preliminary data.</text>
</comment>
<dbReference type="AlphaFoldDB" id="A0A438JBD5"/>
<reference evidence="2 3" key="1">
    <citation type="journal article" date="2018" name="PLoS Genet.">
        <title>Population sequencing reveals clonal diversity and ancestral inbreeding in the grapevine cultivar Chardonnay.</title>
        <authorList>
            <person name="Roach M.J."/>
            <person name="Johnson D.L."/>
            <person name="Bohlmann J."/>
            <person name="van Vuuren H.J."/>
            <person name="Jones S.J."/>
            <person name="Pretorius I.S."/>
            <person name="Schmidt S.A."/>
            <person name="Borneman A.R."/>
        </authorList>
    </citation>
    <scope>NUCLEOTIDE SEQUENCE [LARGE SCALE GENOMIC DNA]</scope>
    <source>
        <strain evidence="3">cv. Chardonnay</strain>
        <tissue evidence="2">Leaf</tissue>
    </source>
</reference>
<dbReference type="Pfam" id="PF07727">
    <property type="entry name" value="RVT_2"/>
    <property type="match status" value="1"/>
</dbReference>
<dbReference type="Proteomes" id="UP000288805">
    <property type="component" value="Unassembled WGS sequence"/>
</dbReference>
<dbReference type="InterPro" id="IPR013103">
    <property type="entry name" value="RVT_2"/>
</dbReference>
<feature type="domain" description="Reverse transcriptase Ty1/copia-type" evidence="1">
    <location>
        <begin position="110"/>
        <end position="160"/>
    </location>
</feature>
<protein>
    <submittedName>
        <fullName evidence="2">Retrovirus-related Pol polyprotein from transposon TNT 1-94</fullName>
    </submittedName>
</protein>